<dbReference type="InterPro" id="IPR044536">
    <property type="entry name" value="PEX7"/>
</dbReference>
<evidence type="ECO:0000313" key="10">
    <source>
        <dbReference type="EMBL" id="GIX87331.1"/>
    </source>
</evidence>
<dbReference type="SUPFAM" id="SSF50978">
    <property type="entry name" value="WD40 repeat-like"/>
    <property type="match status" value="1"/>
</dbReference>
<keyword evidence="11" id="KW-1185">Reference proteome</keyword>
<evidence type="ECO:0000256" key="1">
    <source>
        <dbReference type="ARBA" id="ARBA00004253"/>
    </source>
</evidence>
<dbReference type="PANTHER" id="PTHR46027:SF1">
    <property type="entry name" value="PEROXISOMAL TARGETING SIGNAL 2 RECEPTOR"/>
    <property type="match status" value="1"/>
</dbReference>
<dbReference type="PROSITE" id="PS50294">
    <property type="entry name" value="WD_REPEATS_REGION"/>
    <property type="match status" value="1"/>
</dbReference>
<evidence type="ECO:0000256" key="2">
    <source>
        <dbReference type="ARBA" id="ARBA00004514"/>
    </source>
</evidence>
<evidence type="ECO:0000313" key="11">
    <source>
        <dbReference type="Proteomes" id="UP001054945"/>
    </source>
</evidence>
<dbReference type="GO" id="GO:0005782">
    <property type="term" value="C:peroxisomal matrix"/>
    <property type="evidence" value="ECO:0007669"/>
    <property type="project" value="UniProtKB-SubCell"/>
</dbReference>
<keyword evidence="3" id="KW-0813">Transport</keyword>
<reference evidence="10 11" key="1">
    <citation type="submission" date="2021-06" db="EMBL/GenBank/DDBJ databases">
        <title>Caerostris extrusa draft genome.</title>
        <authorList>
            <person name="Kono N."/>
            <person name="Arakawa K."/>
        </authorList>
    </citation>
    <scope>NUCLEOTIDE SEQUENCE [LARGE SCALE GENOMIC DNA]</scope>
</reference>
<keyword evidence="6" id="KW-0576">Peroxisome</keyword>
<evidence type="ECO:0000256" key="6">
    <source>
        <dbReference type="ARBA" id="ARBA00023140"/>
    </source>
</evidence>
<protein>
    <recommendedName>
        <fullName evidence="8">Peroxin-7</fullName>
    </recommendedName>
</protein>
<dbReference type="Gene3D" id="2.130.10.10">
    <property type="entry name" value="YVTN repeat-like/Quinoprotein amine dehydrogenase"/>
    <property type="match status" value="1"/>
</dbReference>
<keyword evidence="10" id="KW-0675">Receptor</keyword>
<accession>A0AAV4NRD7</accession>
<dbReference type="GO" id="GO:0016558">
    <property type="term" value="P:protein import into peroxisome matrix"/>
    <property type="evidence" value="ECO:0007669"/>
    <property type="project" value="InterPro"/>
</dbReference>
<keyword evidence="4" id="KW-0963">Cytoplasm</keyword>
<evidence type="ECO:0000256" key="9">
    <source>
        <dbReference type="PROSITE-ProRule" id="PRU00221"/>
    </source>
</evidence>
<dbReference type="GO" id="GO:0005829">
    <property type="term" value="C:cytosol"/>
    <property type="evidence" value="ECO:0007669"/>
    <property type="project" value="UniProtKB-SubCell"/>
</dbReference>
<organism evidence="10 11">
    <name type="scientific">Caerostris extrusa</name>
    <name type="common">Bark spider</name>
    <name type="synonym">Caerostris bankana</name>
    <dbReference type="NCBI Taxonomy" id="172846"/>
    <lineage>
        <taxon>Eukaryota</taxon>
        <taxon>Metazoa</taxon>
        <taxon>Ecdysozoa</taxon>
        <taxon>Arthropoda</taxon>
        <taxon>Chelicerata</taxon>
        <taxon>Arachnida</taxon>
        <taxon>Araneae</taxon>
        <taxon>Araneomorphae</taxon>
        <taxon>Entelegynae</taxon>
        <taxon>Araneoidea</taxon>
        <taxon>Araneidae</taxon>
        <taxon>Caerostris</taxon>
    </lineage>
</organism>
<sequence length="206" mass="23261">MTKEVLSVEWNPQNAYTYILLSASLGPYSKTRKALWDLVTTFLSLNVVKPNISLGILFQQKEVSAFLEHSNQVFQASWSPHCVETFASVSADGTLRLWDIRTPQQSIACYHHDSEVLCCDWDKIDSGIIATGTSSGKIFEWDVRKNDGSSFILSGHEYAIRKEHSEFVFGLDFNPKTRNEVCDCAFGIHYCAFIIIGHKILGIIYN</sequence>
<dbReference type="EMBL" id="BPLR01021226">
    <property type="protein sequence ID" value="GIX87331.1"/>
    <property type="molecule type" value="Genomic_DNA"/>
</dbReference>
<dbReference type="InterPro" id="IPR001680">
    <property type="entry name" value="WD40_rpt"/>
</dbReference>
<proteinExistence type="inferred from homology"/>
<comment type="similarity">
    <text evidence="7">Belongs to the WD repeat peroxin-7 family.</text>
</comment>
<dbReference type="InterPro" id="IPR015943">
    <property type="entry name" value="WD40/YVTN_repeat-like_dom_sf"/>
</dbReference>
<evidence type="ECO:0000256" key="4">
    <source>
        <dbReference type="ARBA" id="ARBA00022490"/>
    </source>
</evidence>
<dbReference type="GO" id="GO:0005053">
    <property type="term" value="F:peroxisome matrix targeting signal-2 binding"/>
    <property type="evidence" value="ECO:0007669"/>
    <property type="project" value="InterPro"/>
</dbReference>
<comment type="caution">
    <text evidence="10">The sequence shown here is derived from an EMBL/GenBank/DDBJ whole genome shotgun (WGS) entry which is preliminary data.</text>
</comment>
<name>A0AAV4NRD7_CAEEX</name>
<evidence type="ECO:0000256" key="3">
    <source>
        <dbReference type="ARBA" id="ARBA00022448"/>
    </source>
</evidence>
<gene>
    <name evidence="10" type="ORF">CEXT_97892</name>
</gene>
<dbReference type="InterPro" id="IPR036322">
    <property type="entry name" value="WD40_repeat_dom_sf"/>
</dbReference>
<dbReference type="Pfam" id="PF00400">
    <property type="entry name" value="WD40"/>
    <property type="match status" value="1"/>
</dbReference>
<evidence type="ECO:0000256" key="5">
    <source>
        <dbReference type="ARBA" id="ARBA00022927"/>
    </source>
</evidence>
<keyword evidence="9" id="KW-0853">WD repeat</keyword>
<keyword evidence="5" id="KW-0653">Protein transport</keyword>
<dbReference type="AlphaFoldDB" id="A0AAV4NRD7"/>
<dbReference type="PANTHER" id="PTHR46027">
    <property type="entry name" value="PEROXISOMAL TARGETING SIGNAL 2 RECEPTOR"/>
    <property type="match status" value="1"/>
</dbReference>
<evidence type="ECO:0000256" key="7">
    <source>
        <dbReference type="ARBA" id="ARBA00024017"/>
    </source>
</evidence>
<comment type="subcellular location">
    <subcellularLocation>
        <location evidence="2">Cytoplasm</location>
        <location evidence="2">Cytosol</location>
    </subcellularLocation>
    <subcellularLocation>
        <location evidence="1">Peroxisome matrix</location>
    </subcellularLocation>
</comment>
<dbReference type="SMART" id="SM00320">
    <property type="entry name" value="WD40"/>
    <property type="match status" value="2"/>
</dbReference>
<feature type="repeat" description="WD" evidence="9">
    <location>
        <begin position="66"/>
        <end position="108"/>
    </location>
</feature>
<evidence type="ECO:0000256" key="8">
    <source>
        <dbReference type="ARBA" id="ARBA00032565"/>
    </source>
</evidence>
<dbReference type="PROSITE" id="PS50082">
    <property type="entry name" value="WD_REPEATS_2"/>
    <property type="match status" value="1"/>
</dbReference>
<dbReference type="Proteomes" id="UP001054945">
    <property type="component" value="Unassembled WGS sequence"/>
</dbReference>